<dbReference type="EMBL" id="JBELOE010000265">
    <property type="protein sequence ID" value="MER2493496.1"/>
    <property type="molecule type" value="Genomic_DNA"/>
</dbReference>
<gene>
    <name evidence="1" type="ORF">ABS311_16580</name>
</gene>
<evidence type="ECO:0000313" key="1">
    <source>
        <dbReference type="EMBL" id="MER2493496.1"/>
    </source>
</evidence>
<dbReference type="Pfam" id="PF05728">
    <property type="entry name" value="UPF0227"/>
    <property type="match status" value="1"/>
</dbReference>
<proteinExistence type="predicted"/>
<dbReference type="Proteomes" id="UP001467690">
    <property type="component" value="Unassembled WGS sequence"/>
</dbReference>
<evidence type="ECO:0000313" key="2">
    <source>
        <dbReference type="Proteomes" id="UP001467690"/>
    </source>
</evidence>
<name>A0ABV1RL88_9ALTE</name>
<dbReference type="RefSeq" id="WP_350402649.1">
    <property type="nucleotide sequence ID" value="NZ_JBELOE010000265.1"/>
</dbReference>
<protein>
    <submittedName>
        <fullName evidence="1">YqiA/YcfP family alpha/beta fold hydrolase</fullName>
    </submittedName>
</protein>
<keyword evidence="1" id="KW-0378">Hydrolase</keyword>
<comment type="caution">
    <text evidence="1">The sequence shown here is derived from an EMBL/GenBank/DDBJ whole genome shotgun (WGS) entry which is preliminary data.</text>
</comment>
<organism evidence="1 2">
    <name type="scientific">Catenovulum sediminis</name>
    <dbReference type="NCBI Taxonomy" id="1740262"/>
    <lineage>
        <taxon>Bacteria</taxon>
        <taxon>Pseudomonadati</taxon>
        <taxon>Pseudomonadota</taxon>
        <taxon>Gammaproteobacteria</taxon>
        <taxon>Alteromonadales</taxon>
        <taxon>Alteromonadaceae</taxon>
        <taxon>Catenovulum</taxon>
    </lineage>
</organism>
<dbReference type="PANTHER" id="PTHR35602:SF3">
    <property type="entry name" value="ESTERASE YQIA"/>
    <property type="match status" value="1"/>
</dbReference>
<keyword evidence="2" id="KW-1185">Reference proteome</keyword>
<sequence length="198" mass="22535">MQQKSTIIYLHGFLSSPQSKKAQQTVGFIGQHYPDIRVVCPQIPSYPQQIEACLQSLIKQYDDCLLGFIGSSLGGYLATWCAEQTQKSAVLINPAAYPYRLLADYLGEHTNPYTGELFEVTPDFNQALKKFEVKNTDLLKLWVLLETEDETLDYKEAAQKFANNQLEVIKGGNHAFVHYAEYLPAIIQYLLKQHRNTK</sequence>
<dbReference type="Gene3D" id="3.40.50.1820">
    <property type="entry name" value="alpha/beta hydrolase"/>
    <property type="match status" value="1"/>
</dbReference>
<dbReference type="InterPro" id="IPR029058">
    <property type="entry name" value="AB_hydrolase_fold"/>
</dbReference>
<dbReference type="SUPFAM" id="SSF53474">
    <property type="entry name" value="alpha/beta-Hydrolases"/>
    <property type="match status" value="1"/>
</dbReference>
<accession>A0ABV1RL88</accession>
<reference evidence="1 2" key="1">
    <citation type="submission" date="2024-06" db="EMBL/GenBank/DDBJ databases">
        <authorList>
            <person name="Chen R.Y."/>
        </authorList>
    </citation>
    <scope>NUCLEOTIDE SEQUENCE [LARGE SCALE GENOMIC DNA]</scope>
    <source>
        <strain evidence="1 2">D2</strain>
    </source>
</reference>
<dbReference type="PANTHER" id="PTHR35602">
    <property type="entry name" value="ESTERASE YQIA-RELATED"/>
    <property type="match status" value="1"/>
</dbReference>
<dbReference type="GO" id="GO:0016787">
    <property type="term" value="F:hydrolase activity"/>
    <property type="evidence" value="ECO:0007669"/>
    <property type="project" value="UniProtKB-KW"/>
</dbReference>
<dbReference type="InterPro" id="IPR008886">
    <property type="entry name" value="UPF0227/Esterase_YqiA"/>
</dbReference>